<keyword evidence="3" id="KW-1185">Reference proteome</keyword>
<dbReference type="Proteomes" id="UP000217258">
    <property type="component" value="Chromosome II"/>
</dbReference>
<name>A0ABN5C8E6_9GAMM</name>
<feature type="region of interest" description="Disordered" evidence="1">
    <location>
        <begin position="1"/>
        <end position="25"/>
    </location>
</feature>
<accession>A0ABN5C8E6</accession>
<gene>
    <name evidence="2" type="ORF">PISS_b0337</name>
</gene>
<evidence type="ECO:0000256" key="1">
    <source>
        <dbReference type="SAM" id="MobiDB-lite"/>
    </source>
</evidence>
<proteinExistence type="predicted"/>
<feature type="compositionally biased region" description="Polar residues" evidence="1">
    <location>
        <begin position="1"/>
        <end position="20"/>
    </location>
</feature>
<organism evidence="2 3">
    <name type="scientific">Pseudoalteromonas issachenkonii</name>
    <dbReference type="NCBI Taxonomy" id="152297"/>
    <lineage>
        <taxon>Bacteria</taxon>
        <taxon>Pseudomonadati</taxon>
        <taxon>Pseudomonadota</taxon>
        <taxon>Gammaproteobacteria</taxon>
        <taxon>Alteromonadales</taxon>
        <taxon>Pseudoalteromonadaceae</taxon>
        <taxon>Pseudoalteromonas</taxon>
    </lineage>
</organism>
<evidence type="ECO:0000313" key="2">
    <source>
        <dbReference type="EMBL" id="ATC92492.1"/>
    </source>
</evidence>
<sequence length="49" mass="5325">MNLSNHVASVKKTGNQSLTQVKKAKSGTKPLFLTRNTVKKTLIAAILMN</sequence>
<evidence type="ECO:0000313" key="3">
    <source>
        <dbReference type="Proteomes" id="UP000217258"/>
    </source>
</evidence>
<protein>
    <submittedName>
        <fullName evidence="2">Uncharacterized protein</fullName>
    </submittedName>
</protein>
<reference evidence="2 3" key="1">
    <citation type="submission" date="2015-06" db="EMBL/GenBank/DDBJ databases">
        <authorList>
            <person name="Xie B.-B."/>
            <person name="Rong J.-C."/>
            <person name="Qin Q.-L."/>
            <person name="Zhang Y.-Z."/>
        </authorList>
    </citation>
    <scope>NUCLEOTIDE SEQUENCE [LARGE SCALE GENOMIC DNA]</scope>
    <source>
        <strain evidence="2 3">KMM 3549</strain>
    </source>
</reference>
<dbReference type="EMBL" id="CP011031">
    <property type="protein sequence ID" value="ATC92492.1"/>
    <property type="molecule type" value="Genomic_DNA"/>
</dbReference>